<accession>W0DGD3</accession>
<evidence type="ECO:0000313" key="5">
    <source>
        <dbReference type="Proteomes" id="UP000005289"/>
    </source>
</evidence>
<dbReference type="Proteomes" id="UP000005289">
    <property type="component" value="Chromosome"/>
</dbReference>
<gene>
    <name evidence="4" type="ORF">THITH_03085</name>
</gene>
<dbReference type="EMBL" id="CP007029">
    <property type="protein sequence ID" value="AHE97426.1"/>
    <property type="molecule type" value="Genomic_DNA"/>
</dbReference>
<dbReference type="PANTHER" id="PTHR35861:SF1">
    <property type="entry name" value="PHAGE TAIL SHEATH PROTEIN"/>
    <property type="match status" value="1"/>
</dbReference>
<evidence type="ECO:0000256" key="1">
    <source>
        <dbReference type="ARBA" id="ARBA00008005"/>
    </source>
</evidence>
<dbReference type="KEGG" id="tti:THITH_03085"/>
<dbReference type="AlphaFoldDB" id="W0DGD3"/>
<dbReference type="InterPro" id="IPR020287">
    <property type="entry name" value="Tail_sheath_C"/>
</dbReference>
<organism evidence="4 5">
    <name type="scientific">Thioalkalivibrio paradoxus ARh 1</name>
    <dbReference type="NCBI Taxonomy" id="713585"/>
    <lineage>
        <taxon>Bacteria</taxon>
        <taxon>Pseudomonadati</taxon>
        <taxon>Pseudomonadota</taxon>
        <taxon>Gammaproteobacteria</taxon>
        <taxon>Chromatiales</taxon>
        <taxon>Ectothiorhodospiraceae</taxon>
        <taxon>Thioalkalivibrio</taxon>
    </lineage>
</organism>
<name>W0DGD3_9GAMM</name>
<dbReference type="OrthoDB" id="9767864at2"/>
<reference evidence="4 5" key="1">
    <citation type="submission" date="2013-12" db="EMBL/GenBank/DDBJ databases">
        <authorList>
            <consortium name="DOE Joint Genome Institute"/>
            <person name="Muyzer G."/>
            <person name="Huntemann M."/>
            <person name="Han J."/>
            <person name="Chen A."/>
            <person name="Kyrpides N."/>
            <person name="Mavromatis K."/>
            <person name="Markowitz V."/>
            <person name="Palaniappan K."/>
            <person name="Ivanova N."/>
            <person name="Schaumberg A."/>
            <person name="Pati A."/>
            <person name="Liolios K."/>
            <person name="Nordberg H.P."/>
            <person name="Cantor M.N."/>
            <person name="Hua S.X."/>
            <person name="Woyke T."/>
        </authorList>
    </citation>
    <scope>NUCLEOTIDE SEQUENCE [LARGE SCALE GENOMIC DNA]</scope>
    <source>
        <strain evidence="4 5">ARh 1</strain>
    </source>
</reference>
<dbReference type="Pfam" id="PF04984">
    <property type="entry name" value="Phage_sheath_1"/>
    <property type="match status" value="1"/>
</dbReference>
<dbReference type="Gene3D" id="3.40.50.11780">
    <property type="match status" value="2"/>
</dbReference>
<feature type="domain" description="Tail sheath protein subtilisin-like" evidence="2">
    <location>
        <begin position="462"/>
        <end position="622"/>
    </location>
</feature>
<proteinExistence type="inferred from homology"/>
<dbReference type="Pfam" id="PF17482">
    <property type="entry name" value="Phage_sheath_1C"/>
    <property type="match status" value="1"/>
</dbReference>
<evidence type="ECO:0000313" key="4">
    <source>
        <dbReference type="EMBL" id="AHE97426.1"/>
    </source>
</evidence>
<sequence>MSQYLAPGVFVEEVSFRAKSIEGVGTSVAAIVGPTRTGPLRGKPEIVTSFGEFERIYGDSGNLSLGGHSVLNHTAIAARAFFDNGGKQLFVARTLAGINNTDADGGGSTAEVSTAADPGAVVTFRSRFPGVAGDYTLELHWRDSENLLRSQSTTAPLADGELAHLEATGLPGDVRVGDIGDRAPDVRFPIAVSGLVRRVGDHYVLVGNQAVIETADAEALAAEDLRPEGAPDSDEGVLAADAVVNAAGASVRFTRVHAKAPAGGALADGSFATLTLQEATDLSDSTGGSHWGNLTVLHGTLNAEGTVFTVSAAVNSGVEDPIELQLTALAAAPSAASASIVLRNFDIDVRSGGADGRIVYTYANVSTAPGGERSLPRVLSPRPARHYDSLTSPVACSLADGATGETIRAALYAMFDDDALQPPPLSVEEPRYLIRLSGGSDGNVPTASDYAGVVDEVNGSTGLAALEDIEDISIVMTPAAAAHPNSHQAVVVEMQKHCRRMRYRIGIVDSQQGMALSQVRDFGSNFDDSRLALYYPWVVISDPRGLEEHITVPPAGFIAGIYANTDVTRGVHKAPANEPVIGALRFAQEVNRFQQELLNPAGINCLRSFPGRGHRVWGGRTLSSDPEWIYVNVRRYFLYLERSIDRSTQWVVFEPNGERLWANVRSSVEDFLYNEWFNGRLLGSSPKAAYFVRCDRSTMTQNDLDNGRLVCEVGVAALKPAEFVIFRIGQKTADA</sequence>
<dbReference type="InterPro" id="IPR035089">
    <property type="entry name" value="Phage_sheath_subtilisin"/>
</dbReference>
<dbReference type="InterPro" id="IPR052042">
    <property type="entry name" value="Tail_sheath_structural"/>
</dbReference>
<dbReference type="HOGENOM" id="CLU_009303_1_0_6"/>
<evidence type="ECO:0000259" key="3">
    <source>
        <dbReference type="Pfam" id="PF17482"/>
    </source>
</evidence>
<keyword evidence="5" id="KW-1185">Reference proteome</keyword>
<dbReference type="STRING" id="713585.THITH_03085"/>
<comment type="similarity">
    <text evidence="1">Belongs to the myoviridae tail sheath protein family.</text>
</comment>
<evidence type="ECO:0000259" key="2">
    <source>
        <dbReference type="Pfam" id="PF04984"/>
    </source>
</evidence>
<dbReference type="RefSeq" id="WP_006745981.1">
    <property type="nucleotide sequence ID" value="NZ_CP007029.1"/>
</dbReference>
<dbReference type="PANTHER" id="PTHR35861">
    <property type="match status" value="1"/>
</dbReference>
<protein>
    <submittedName>
        <fullName evidence="4">Tail sheath protein</fullName>
    </submittedName>
</protein>
<feature type="domain" description="Tail sheath protein C-terminal" evidence="3">
    <location>
        <begin position="623"/>
        <end position="728"/>
    </location>
</feature>